<gene>
    <name evidence="2" type="ORF">SAMN05421687_104102</name>
</gene>
<dbReference type="Proteomes" id="UP000187608">
    <property type="component" value="Unassembled WGS sequence"/>
</dbReference>
<reference evidence="3" key="1">
    <citation type="submission" date="2017-01" db="EMBL/GenBank/DDBJ databases">
        <authorList>
            <person name="Varghese N."/>
            <person name="Submissions S."/>
        </authorList>
    </citation>
    <scope>NUCLEOTIDE SEQUENCE [LARGE SCALE GENOMIC DNA]</scope>
    <source>
        <strain evidence="3">DSM 23127</strain>
    </source>
</reference>
<name>A0A1N7J7X0_9BACI</name>
<keyword evidence="1" id="KW-0812">Transmembrane</keyword>
<accession>A0A1N7J7X0</accession>
<dbReference type="OrthoDB" id="2428268at2"/>
<organism evidence="2 3">
    <name type="scientific">Salimicrobium flavidum</name>
    <dbReference type="NCBI Taxonomy" id="570947"/>
    <lineage>
        <taxon>Bacteria</taxon>
        <taxon>Bacillati</taxon>
        <taxon>Bacillota</taxon>
        <taxon>Bacilli</taxon>
        <taxon>Bacillales</taxon>
        <taxon>Bacillaceae</taxon>
        <taxon>Salimicrobium</taxon>
    </lineage>
</organism>
<protein>
    <submittedName>
        <fullName evidence="2">Uncharacterized protein</fullName>
    </submittedName>
</protein>
<evidence type="ECO:0000313" key="3">
    <source>
        <dbReference type="Proteomes" id="UP000187608"/>
    </source>
</evidence>
<sequence>MRVMLELVRVITLFITLGFLGWMLIENIYAINETSEHFSWMGGGALLIFFFVLYRNKLQFTGWYDGEGQKLSSKLSVFLMVIALLLLVTPFLMVLLIN</sequence>
<dbReference type="RefSeq" id="WP_076558255.1">
    <property type="nucleotide sequence ID" value="NZ_FTOC01000004.1"/>
</dbReference>
<keyword evidence="1" id="KW-1133">Transmembrane helix</keyword>
<feature type="transmembrane region" description="Helical" evidence="1">
    <location>
        <begin position="75"/>
        <end position="97"/>
    </location>
</feature>
<feature type="transmembrane region" description="Helical" evidence="1">
    <location>
        <begin position="37"/>
        <end position="54"/>
    </location>
</feature>
<feature type="transmembrane region" description="Helical" evidence="1">
    <location>
        <begin position="7"/>
        <end position="25"/>
    </location>
</feature>
<evidence type="ECO:0000256" key="1">
    <source>
        <dbReference type="SAM" id="Phobius"/>
    </source>
</evidence>
<keyword evidence="1" id="KW-0472">Membrane</keyword>
<keyword evidence="3" id="KW-1185">Reference proteome</keyword>
<dbReference type="EMBL" id="FTOC01000004">
    <property type="protein sequence ID" value="SIS45409.1"/>
    <property type="molecule type" value="Genomic_DNA"/>
</dbReference>
<dbReference type="AlphaFoldDB" id="A0A1N7J7X0"/>
<proteinExistence type="predicted"/>
<evidence type="ECO:0000313" key="2">
    <source>
        <dbReference type="EMBL" id="SIS45409.1"/>
    </source>
</evidence>
<dbReference type="STRING" id="570947.SAMN05421687_104102"/>